<dbReference type="AlphaFoldDB" id="A0A975S8E0"/>
<gene>
    <name evidence="2" type="ORF">KG104_08240</name>
</gene>
<keyword evidence="3" id="KW-1185">Reference proteome</keyword>
<dbReference type="Gene3D" id="3.10.180.10">
    <property type="entry name" value="2,3-Dihydroxybiphenyl 1,2-Dioxygenase, domain 1"/>
    <property type="match status" value="1"/>
</dbReference>
<protein>
    <submittedName>
        <fullName evidence="2">VOC family protein</fullName>
    </submittedName>
</protein>
<reference evidence="2" key="1">
    <citation type="submission" date="2021-06" db="EMBL/GenBank/DDBJ databases">
        <title>Novel species in genus Arthrobacter.</title>
        <authorList>
            <person name="Zhang G."/>
        </authorList>
    </citation>
    <scope>NUCLEOTIDE SEQUENCE</scope>
    <source>
        <strain evidence="2">Zg-ZUI122</strain>
    </source>
</reference>
<evidence type="ECO:0000313" key="3">
    <source>
        <dbReference type="Proteomes" id="UP000680588"/>
    </source>
</evidence>
<proteinExistence type="predicted"/>
<evidence type="ECO:0000259" key="1">
    <source>
        <dbReference type="Pfam" id="PF00903"/>
    </source>
</evidence>
<organism evidence="2 3">
    <name type="scientific">Arthrobacter sunyaminii</name>
    <dbReference type="NCBI Taxonomy" id="2816859"/>
    <lineage>
        <taxon>Bacteria</taxon>
        <taxon>Bacillati</taxon>
        <taxon>Actinomycetota</taxon>
        <taxon>Actinomycetes</taxon>
        <taxon>Micrococcales</taxon>
        <taxon>Micrococcaceae</taxon>
        <taxon>Arthrobacter</taxon>
    </lineage>
</organism>
<dbReference type="RefSeq" id="WP_207346691.1">
    <property type="nucleotide sequence ID" value="NZ_CP076456.1"/>
</dbReference>
<dbReference type="Proteomes" id="UP000680588">
    <property type="component" value="Chromosome"/>
</dbReference>
<dbReference type="Pfam" id="PF00903">
    <property type="entry name" value="Glyoxalase"/>
    <property type="match status" value="1"/>
</dbReference>
<dbReference type="PANTHER" id="PTHR33990">
    <property type="entry name" value="PROTEIN YJDN-RELATED"/>
    <property type="match status" value="1"/>
</dbReference>
<dbReference type="InterPro" id="IPR029068">
    <property type="entry name" value="Glyas_Bleomycin-R_OHBP_Dase"/>
</dbReference>
<evidence type="ECO:0000313" key="2">
    <source>
        <dbReference type="EMBL" id="QWQ37684.1"/>
    </source>
</evidence>
<sequence>MTAPMVYVLFPGTAREALTFYAGVFGGELSLHTNADFGSGGPPGAIAHGVLDGVVTLAGADAGRQEKSVQVQGVMLSLLGTAEPALLHKWFAQLSDGGRIVDPLAPKAWGASDGQVVDRYGLHWLIGYEPAAASAVKSATEGNGLHES</sequence>
<dbReference type="EMBL" id="CP076456">
    <property type="protein sequence ID" value="QWQ37684.1"/>
    <property type="molecule type" value="Genomic_DNA"/>
</dbReference>
<feature type="domain" description="Glyoxalase/fosfomycin resistance/dioxygenase" evidence="1">
    <location>
        <begin position="8"/>
        <end position="124"/>
    </location>
</feature>
<name>A0A975S8E0_9MICC</name>
<dbReference type="KEGG" id="asun:KG104_08240"/>
<dbReference type="InterPro" id="IPR004360">
    <property type="entry name" value="Glyas_Fos-R_dOase_dom"/>
</dbReference>
<accession>A0A975S8E0</accession>
<dbReference type="PANTHER" id="PTHR33990:SF1">
    <property type="entry name" value="PROTEIN YJDN"/>
    <property type="match status" value="1"/>
</dbReference>
<dbReference type="SUPFAM" id="SSF54593">
    <property type="entry name" value="Glyoxalase/Bleomycin resistance protein/Dihydroxybiphenyl dioxygenase"/>
    <property type="match status" value="1"/>
</dbReference>